<comment type="catalytic activity">
    <reaction evidence="1">
        <text>(7,8-dihydropterin-6-yl)methyl diphosphate + 4-aminobenzoate = 7,8-dihydropteroate + diphosphate</text>
        <dbReference type="Rhea" id="RHEA:19949"/>
        <dbReference type="ChEBI" id="CHEBI:17836"/>
        <dbReference type="ChEBI" id="CHEBI:17839"/>
        <dbReference type="ChEBI" id="CHEBI:33019"/>
        <dbReference type="ChEBI" id="CHEBI:72950"/>
        <dbReference type="EC" id="2.5.1.15"/>
    </reaction>
</comment>
<comment type="caution">
    <text evidence="14">The sequence shown here is derived from an EMBL/GenBank/DDBJ whole genome shotgun (WGS) entry which is preliminary data.</text>
</comment>
<keyword evidence="9 12" id="KW-0460">Magnesium</keyword>
<dbReference type="SUPFAM" id="SSF51717">
    <property type="entry name" value="Dihydropteroate synthetase-like"/>
    <property type="match status" value="1"/>
</dbReference>
<dbReference type="Proteomes" id="UP001314796">
    <property type="component" value="Unassembled WGS sequence"/>
</dbReference>
<dbReference type="NCBIfam" id="TIGR01496">
    <property type="entry name" value="DHPS"/>
    <property type="match status" value="1"/>
</dbReference>
<comment type="cofactor">
    <cofactor evidence="2 12">
        <name>Mg(2+)</name>
        <dbReference type="ChEBI" id="CHEBI:18420"/>
    </cofactor>
</comment>
<keyword evidence="7 12" id="KW-0808">Transferase</keyword>
<keyword evidence="8 12" id="KW-0479">Metal-binding</keyword>
<evidence type="ECO:0000256" key="11">
    <source>
        <dbReference type="ARBA" id="ARBA00030193"/>
    </source>
</evidence>
<dbReference type="InterPro" id="IPR000489">
    <property type="entry name" value="Pterin-binding_dom"/>
</dbReference>
<comment type="pathway">
    <text evidence="3 12">Cofactor biosynthesis; tetrahydrofolate biosynthesis; 7,8-dihydrofolate from 2-amino-4-hydroxy-6-hydroxymethyl-7,8-dihydropteridine diphosphate and 4-aminobenzoate: step 1/2.</text>
</comment>
<evidence type="ECO:0000256" key="5">
    <source>
        <dbReference type="ARBA" id="ARBA00012458"/>
    </source>
</evidence>
<evidence type="ECO:0000256" key="12">
    <source>
        <dbReference type="RuleBase" id="RU361205"/>
    </source>
</evidence>
<dbReference type="EMBL" id="JAFBEE010000008">
    <property type="protein sequence ID" value="MBM7614943.1"/>
    <property type="molecule type" value="Genomic_DNA"/>
</dbReference>
<dbReference type="GO" id="GO:0004156">
    <property type="term" value="F:dihydropteroate synthase activity"/>
    <property type="evidence" value="ECO:0007669"/>
    <property type="project" value="UniProtKB-EC"/>
</dbReference>
<dbReference type="Gene3D" id="3.20.20.20">
    <property type="entry name" value="Dihydropteroate synthase-like"/>
    <property type="match status" value="1"/>
</dbReference>
<feature type="domain" description="Pterin-binding" evidence="13">
    <location>
        <begin position="27"/>
        <end position="274"/>
    </location>
</feature>
<keyword evidence="15" id="KW-1185">Reference proteome</keyword>
<evidence type="ECO:0000256" key="9">
    <source>
        <dbReference type="ARBA" id="ARBA00022842"/>
    </source>
</evidence>
<evidence type="ECO:0000256" key="4">
    <source>
        <dbReference type="ARBA" id="ARBA00009503"/>
    </source>
</evidence>
<evidence type="ECO:0000256" key="10">
    <source>
        <dbReference type="ARBA" id="ARBA00022909"/>
    </source>
</evidence>
<name>A0ABS2NPS5_9FIRM</name>
<evidence type="ECO:0000256" key="8">
    <source>
        <dbReference type="ARBA" id="ARBA00022723"/>
    </source>
</evidence>
<dbReference type="Pfam" id="PF00809">
    <property type="entry name" value="Pterin_bind"/>
    <property type="match status" value="1"/>
</dbReference>
<dbReference type="PANTHER" id="PTHR20941:SF1">
    <property type="entry name" value="FOLIC ACID SYNTHESIS PROTEIN FOL1"/>
    <property type="match status" value="1"/>
</dbReference>
<comment type="similarity">
    <text evidence="4 12">Belongs to the DHPS family.</text>
</comment>
<comment type="function">
    <text evidence="12">Catalyzes the condensation of para-aminobenzoate (pABA) with 6-hydroxymethyl-7,8-dihydropterin diphosphate (DHPt-PP) to form 7,8-dihydropteroate (H2Pte), the immediate precursor of folate derivatives.</text>
</comment>
<evidence type="ECO:0000256" key="7">
    <source>
        <dbReference type="ARBA" id="ARBA00022679"/>
    </source>
</evidence>
<evidence type="ECO:0000256" key="2">
    <source>
        <dbReference type="ARBA" id="ARBA00001946"/>
    </source>
</evidence>
<accession>A0ABS2NPS5</accession>
<dbReference type="InterPro" id="IPR011005">
    <property type="entry name" value="Dihydropteroate_synth-like_sf"/>
</dbReference>
<dbReference type="PROSITE" id="PS50972">
    <property type="entry name" value="PTERIN_BINDING"/>
    <property type="match status" value="1"/>
</dbReference>
<dbReference type="EC" id="2.5.1.15" evidence="5 12"/>
<dbReference type="PANTHER" id="PTHR20941">
    <property type="entry name" value="FOLATE SYNTHESIS PROTEINS"/>
    <property type="match status" value="1"/>
</dbReference>
<proteinExistence type="inferred from homology"/>
<gene>
    <name evidence="14" type="ORF">JOC73_001505</name>
</gene>
<dbReference type="PROSITE" id="PS00792">
    <property type="entry name" value="DHPS_1"/>
    <property type="match status" value="1"/>
</dbReference>
<keyword evidence="10 12" id="KW-0289">Folate biosynthesis</keyword>
<dbReference type="InterPro" id="IPR045031">
    <property type="entry name" value="DHP_synth-like"/>
</dbReference>
<organism evidence="14 15">
    <name type="scientific">Alkaliphilus hydrothermalis</name>
    <dbReference type="NCBI Taxonomy" id="1482730"/>
    <lineage>
        <taxon>Bacteria</taxon>
        <taxon>Bacillati</taxon>
        <taxon>Bacillota</taxon>
        <taxon>Clostridia</taxon>
        <taxon>Peptostreptococcales</taxon>
        <taxon>Natronincolaceae</taxon>
        <taxon>Alkaliphilus</taxon>
    </lineage>
</organism>
<evidence type="ECO:0000256" key="3">
    <source>
        <dbReference type="ARBA" id="ARBA00004763"/>
    </source>
</evidence>
<evidence type="ECO:0000313" key="14">
    <source>
        <dbReference type="EMBL" id="MBM7614943.1"/>
    </source>
</evidence>
<dbReference type="CDD" id="cd00739">
    <property type="entry name" value="DHPS"/>
    <property type="match status" value="1"/>
</dbReference>
<evidence type="ECO:0000256" key="6">
    <source>
        <dbReference type="ARBA" id="ARBA00016919"/>
    </source>
</evidence>
<dbReference type="InterPro" id="IPR006390">
    <property type="entry name" value="DHP_synth_dom"/>
</dbReference>
<reference evidence="14 15" key="1">
    <citation type="submission" date="2021-01" db="EMBL/GenBank/DDBJ databases">
        <title>Genomic Encyclopedia of Type Strains, Phase IV (KMG-IV): sequencing the most valuable type-strain genomes for metagenomic binning, comparative biology and taxonomic classification.</title>
        <authorList>
            <person name="Goeker M."/>
        </authorList>
    </citation>
    <scope>NUCLEOTIDE SEQUENCE [LARGE SCALE GENOMIC DNA]</scope>
    <source>
        <strain evidence="14 15">DSM 25890</strain>
    </source>
</reference>
<evidence type="ECO:0000313" key="15">
    <source>
        <dbReference type="Proteomes" id="UP001314796"/>
    </source>
</evidence>
<evidence type="ECO:0000256" key="1">
    <source>
        <dbReference type="ARBA" id="ARBA00000012"/>
    </source>
</evidence>
<protein>
    <recommendedName>
        <fullName evidence="6 12">Dihydropteroate synthase</fullName>
        <shortName evidence="12">DHPS</shortName>
        <ecNumber evidence="5 12">2.5.1.15</ecNumber>
    </recommendedName>
    <alternativeName>
        <fullName evidence="11 12">Dihydropteroate pyrophosphorylase</fullName>
    </alternativeName>
</protein>
<evidence type="ECO:0000259" key="13">
    <source>
        <dbReference type="PROSITE" id="PS50972"/>
    </source>
</evidence>
<sequence>MENIQLTLDRNVLIDMGKYQLELGKKTYIMGILNITPDSFSDGGNYVDLDKAIQHAKEMVEEGADIIDVGGESTRPGAVEVSAEEEISRVLPVVKRLVAEVKVPVSVDTYKAEVAEKVLEAGAHMINDVWGLQRDPEMASVMAKFKKPVVMMHNQHGTEYEGDIMESIADFLSKSIKIALEAGIKNHNIILDPGIGFGKTSEQNMVVMARLGELNKLGYPILLGTSRKSMIGKILDLPPKERVEGTLATTVMGIIQGSDIVRVHDIKENYRTIKVTDAIVRGQWIHG</sequence>
<dbReference type="PROSITE" id="PS00793">
    <property type="entry name" value="DHPS_2"/>
    <property type="match status" value="1"/>
</dbReference>